<dbReference type="Proteomes" id="UP000677228">
    <property type="component" value="Unassembled WGS sequence"/>
</dbReference>
<reference evidence="3" key="1">
    <citation type="submission" date="2021-02" db="EMBL/GenBank/DDBJ databases">
        <authorList>
            <person name="Nowell W R."/>
        </authorList>
    </citation>
    <scope>NUCLEOTIDE SEQUENCE</scope>
</reference>
<dbReference type="PROSITE" id="PS00108">
    <property type="entry name" value="PROTEIN_KINASE_ST"/>
    <property type="match status" value="1"/>
</dbReference>
<dbReference type="PRINTS" id="PR00109">
    <property type="entry name" value="TYRKINASE"/>
</dbReference>
<evidence type="ECO:0000313" key="2">
    <source>
        <dbReference type="EMBL" id="CAF1088542.1"/>
    </source>
</evidence>
<evidence type="ECO:0000259" key="1">
    <source>
        <dbReference type="PROSITE" id="PS50011"/>
    </source>
</evidence>
<evidence type="ECO:0000313" key="6">
    <source>
        <dbReference type="Proteomes" id="UP000663829"/>
    </source>
</evidence>
<dbReference type="GO" id="GO:0043235">
    <property type="term" value="C:receptor complex"/>
    <property type="evidence" value="ECO:0007669"/>
    <property type="project" value="TreeGrafter"/>
</dbReference>
<dbReference type="InterPro" id="IPR011009">
    <property type="entry name" value="Kinase-like_dom_sf"/>
</dbReference>
<dbReference type="EMBL" id="CAJNOQ010011634">
    <property type="protein sequence ID" value="CAF1281461.1"/>
    <property type="molecule type" value="Genomic_DNA"/>
</dbReference>
<dbReference type="InterPro" id="IPR014729">
    <property type="entry name" value="Rossmann-like_a/b/a_fold"/>
</dbReference>
<dbReference type="InterPro" id="IPR008271">
    <property type="entry name" value="Ser/Thr_kinase_AS"/>
</dbReference>
<dbReference type="PANTHER" id="PTHR24416">
    <property type="entry name" value="TYROSINE-PROTEIN KINASE RECEPTOR"/>
    <property type="match status" value="1"/>
</dbReference>
<dbReference type="Gene3D" id="1.10.510.10">
    <property type="entry name" value="Transferase(Phosphotransferase) domain 1"/>
    <property type="match status" value="1"/>
</dbReference>
<dbReference type="Pfam" id="PF01467">
    <property type="entry name" value="CTP_transf_like"/>
    <property type="match status" value="1"/>
</dbReference>
<dbReference type="InterPro" id="IPR050122">
    <property type="entry name" value="RTK"/>
</dbReference>
<dbReference type="EMBL" id="CAJOBC010028084">
    <property type="protein sequence ID" value="CAF4077200.1"/>
    <property type="molecule type" value="Genomic_DNA"/>
</dbReference>
<proteinExistence type="predicted"/>
<gene>
    <name evidence="3" type="ORF">GPM918_LOCUS27578</name>
    <name evidence="2" type="ORF">OVA965_LOCUS18697</name>
    <name evidence="5" type="ORF">SRO942_LOCUS27923</name>
    <name evidence="4" type="ORF">TMI583_LOCUS18709</name>
</gene>
<accession>A0A815CBR7</accession>
<evidence type="ECO:0000313" key="4">
    <source>
        <dbReference type="EMBL" id="CAF3850235.1"/>
    </source>
</evidence>
<dbReference type="InterPro" id="IPR001245">
    <property type="entry name" value="Ser-Thr/Tyr_kinase_cat_dom"/>
</dbReference>
<dbReference type="Pfam" id="PF07714">
    <property type="entry name" value="PK_Tyr_Ser-Thr"/>
    <property type="match status" value="1"/>
</dbReference>
<sequence length="532" mass="60760">MASDDLSFDKFGCLSSELPNGVLLLNGCFNPIHNNHIRTLELARQHLSAEQKINIIGSLICLTHEAALRRKMMEHEHILSAKDRIAMCQLAVSEYNWLTVFTWQTQHEKNPGIIKTKKYLETVLDQHFNQKVQIISICGGDALPKLKGAYTKELVVTVINRSVGFDFDAWLSSHEVSPYRQNIHVVYDHDCPTHISSTFIRNQISSGRDPGDTIHPFVLKYHREHNITYTRSNNEEKLIDGSSLDQYSSNTILSWSDLQGADDIELGRGRCANVYAKQLCNVPVAVKVIKLTNRNLKQFRQELDVIHHLGIHSNILHFYGHGVNGQGNIGFYVMEQCLGGNLLEHLKQYSYASSQTIQSIFPNQQWIHLCIDIARGLAYIESIGVLHRDIKTDNVLLVLNPTVAKIADFTVSKHTSTTEYIARGSIRHYAPEAIEQKHIYTPQADVYMFAMLLFELAHGGRRIWQELETRVIVAQVLKGERPLFQVQCHTDYVQIVRECWDQLPLNRPKFDQIVEKLEGLETLIKSSEMDDR</sequence>
<dbReference type="SMART" id="SM00220">
    <property type="entry name" value="S_TKc"/>
    <property type="match status" value="1"/>
</dbReference>
<dbReference type="Proteomes" id="UP000682733">
    <property type="component" value="Unassembled WGS sequence"/>
</dbReference>
<dbReference type="EMBL" id="CAJOBA010009395">
    <property type="protein sequence ID" value="CAF3850235.1"/>
    <property type="molecule type" value="Genomic_DNA"/>
</dbReference>
<dbReference type="GO" id="GO:0004714">
    <property type="term" value="F:transmembrane receptor protein tyrosine kinase activity"/>
    <property type="evidence" value="ECO:0007669"/>
    <property type="project" value="TreeGrafter"/>
</dbReference>
<dbReference type="Proteomes" id="UP000681722">
    <property type="component" value="Unassembled WGS sequence"/>
</dbReference>
<keyword evidence="6" id="KW-1185">Reference proteome</keyword>
<dbReference type="GO" id="GO:0007169">
    <property type="term" value="P:cell surface receptor protein tyrosine kinase signaling pathway"/>
    <property type="evidence" value="ECO:0007669"/>
    <property type="project" value="TreeGrafter"/>
</dbReference>
<dbReference type="PANTHER" id="PTHR24416:SF611">
    <property type="entry name" value="TYROSINE-PROTEIN KINASE TRANSMEMBRANE RECEPTOR ROR"/>
    <property type="match status" value="1"/>
</dbReference>
<dbReference type="GO" id="GO:0005524">
    <property type="term" value="F:ATP binding"/>
    <property type="evidence" value="ECO:0007669"/>
    <property type="project" value="InterPro"/>
</dbReference>
<organism evidence="3 6">
    <name type="scientific">Didymodactylos carnosus</name>
    <dbReference type="NCBI Taxonomy" id="1234261"/>
    <lineage>
        <taxon>Eukaryota</taxon>
        <taxon>Metazoa</taxon>
        <taxon>Spiralia</taxon>
        <taxon>Gnathifera</taxon>
        <taxon>Rotifera</taxon>
        <taxon>Eurotatoria</taxon>
        <taxon>Bdelloidea</taxon>
        <taxon>Philodinida</taxon>
        <taxon>Philodinidae</taxon>
        <taxon>Didymodactylos</taxon>
    </lineage>
</organism>
<dbReference type="AlphaFoldDB" id="A0A815CBR7"/>
<comment type="caution">
    <text evidence="3">The sequence shown here is derived from an EMBL/GenBank/DDBJ whole genome shotgun (WGS) entry which is preliminary data.</text>
</comment>
<dbReference type="SUPFAM" id="SSF56112">
    <property type="entry name" value="Protein kinase-like (PK-like)"/>
    <property type="match status" value="1"/>
</dbReference>
<dbReference type="OrthoDB" id="422187at2759"/>
<dbReference type="Proteomes" id="UP000663829">
    <property type="component" value="Unassembled WGS sequence"/>
</dbReference>
<evidence type="ECO:0000313" key="5">
    <source>
        <dbReference type="EMBL" id="CAF4077200.1"/>
    </source>
</evidence>
<dbReference type="SUPFAM" id="SSF52374">
    <property type="entry name" value="Nucleotidylyl transferase"/>
    <property type="match status" value="1"/>
</dbReference>
<protein>
    <recommendedName>
        <fullName evidence="1">Protein kinase domain-containing protein</fullName>
    </recommendedName>
</protein>
<dbReference type="PROSITE" id="PS50011">
    <property type="entry name" value="PROTEIN_KINASE_DOM"/>
    <property type="match status" value="1"/>
</dbReference>
<dbReference type="EMBL" id="CAJNOK010009378">
    <property type="protein sequence ID" value="CAF1088542.1"/>
    <property type="molecule type" value="Genomic_DNA"/>
</dbReference>
<feature type="domain" description="Protein kinase" evidence="1">
    <location>
        <begin position="260"/>
        <end position="524"/>
    </location>
</feature>
<dbReference type="InterPro" id="IPR004821">
    <property type="entry name" value="Cyt_trans-like"/>
</dbReference>
<dbReference type="InterPro" id="IPR000719">
    <property type="entry name" value="Prot_kinase_dom"/>
</dbReference>
<name>A0A815CBR7_9BILA</name>
<evidence type="ECO:0000313" key="3">
    <source>
        <dbReference type="EMBL" id="CAF1281461.1"/>
    </source>
</evidence>
<dbReference type="GO" id="GO:0005886">
    <property type="term" value="C:plasma membrane"/>
    <property type="evidence" value="ECO:0007669"/>
    <property type="project" value="TreeGrafter"/>
</dbReference>
<dbReference type="Gene3D" id="3.40.50.620">
    <property type="entry name" value="HUPs"/>
    <property type="match status" value="1"/>
</dbReference>